<keyword evidence="1" id="KW-0472">Membrane</keyword>
<gene>
    <name evidence="2" type="ORF">FC50_GL001170</name>
</gene>
<name>A0A0R1U3G0_9LACO</name>
<feature type="transmembrane region" description="Helical" evidence="1">
    <location>
        <begin position="220"/>
        <end position="240"/>
    </location>
</feature>
<organism evidence="2 3">
    <name type="scientific">Lacticaseibacillus pantheris DSM 15945 = JCM 12539 = NBRC 106106</name>
    <dbReference type="NCBI Taxonomy" id="1423783"/>
    <lineage>
        <taxon>Bacteria</taxon>
        <taxon>Bacillati</taxon>
        <taxon>Bacillota</taxon>
        <taxon>Bacilli</taxon>
        <taxon>Lactobacillales</taxon>
        <taxon>Lactobacillaceae</taxon>
        <taxon>Lacticaseibacillus</taxon>
    </lineage>
</organism>
<dbReference type="PATRIC" id="fig|1423783.4.peg.1211"/>
<feature type="transmembrane region" description="Helical" evidence="1">
    <location>
        <begin position="194"/>
        <end position="213"/>
    </location>
</feature>
<reference evidence="2 3" key="1">
    <citation type="journal article" date="2015" name="Genome Announc.">
        <title>Expanding the biotechnology potential of lactobacilli through comparative genomics of 213 strains and associated genera.</title>
        <authorList>
            <person name="Sun Z."/>
            <person name="Harris H.M."/>
            <person name="McCann A."/>
            <person name="Guo C."/>
            <person name="Argimon S."/>
            <person name="Zhang W."/>
            <person name="Yang X."/>
            <person name="Jeffery I.B."/>
            <person name="Cooney J.C."/>
            <person name="Kagawa T.F."/>
            <person name="Liu W."/>
            <person name="Song Y."/>
            <person name="Salvetti E."/>
            <person name="Wrobel A."/>
            <person name="Rasinkangas P."/>
            <person name="Parkhill J."/>
            <person name="Rea M.C."/>
            <person name="O'Sullivan O."/>
            <person name="Ritari J."/>
            <person name="Douillard F.P."/>
            <person name="Paul Ross R."/>
            <person name="Yang R."/>
            <person name="Briner A.E."/>
            <person name="Felis G.E."/>
            <person name="de Vos W.M."/>
            <person name="Barrangou R."/>
            <person name="Klaenhammer T.R."/>
            <person name="Caufield P.W."/>
            <person name="Cui Y."/>
            <person name="Zhang H."/>
            <person name="O'Toole P.W."/>
        </authorList>
    </citation>
    <scope>NUCLEOTIDE SEQUENCE [LARGE SCALE GENOMIC DNA]</scope>
    <source>
        <strain evidence="2 3">DSM 15945</strain>
    </source>
</reference>
<feature type="transmembrane region" description="Helical" evidence="1">
    <location>
        <begin position="161"/>
        <end position="188"/>
    </location>
</feature>
<dbReference type="STRING" id="1423783.FC50_GL001170"/>
<feature type="transmembrane region" description="Helical" evidence="1">
    <location>
        <begin position="127"/>
        <end position="149"/>
    </location>
</feature>
<evidence type="ECO:0000313" key="3">
    <source>
        <dbReference type="Proteomes" id="UP000051922"/>
    </source>
</evidence>
<dbReference type="AlphaFoldDB" id="A0A0R1U3G0"/>
<comment type="caution">
    <text evidence="2">The sequence shown here is derived from an EMBL/GenBank/DDBJ whole genome shotgun (WGS) entry which is preliminary data.</text>
</comment>
<dbReference type="SUPFAM" id="SSF158560">
    <property type="entry name" value="BH3980-like"/>
    <property type="match status" value="1"/>
</dbReference>
<dbReference type="EMBL" id="AZFJ01000049">
    <property type="protein sequence ID" value="KRL85779.1"/>
    <property type="molecule type" value="Genomic_DNA"/>
</dbReference>
<keyword evidence="1" id="KW-1133">Transmembrane helix</keyword>
<keyword evidence="1" id="KW-0812">Transmembrane</keyword>
<dbReference type="Proteomes" id="UP000051922">
    <property type="component" value="Unassembled WGS sequence"/>
</dbReference>
<evidence type="ECO:0000256" key="1">
    <source>
        <dbReference type="SAM" id="Phobius"/>
    </source>
</evidence>
<evidence type="ECO:0000313" key="2">
    <source>
        <dbReference type="EMBL" id="KRL85779.1"/>
    </source>
</evidence>
<sequence length="279" mass="30852">MTHNAQWYADKLNALEKQLTPADRDWFNSLREYTTLGAVMRDETAVNAQLYAMMTDLSAAEQDGGDAISFFGKDAQKMADSILKQLPPARWQTIAQLLGIVVGVSWLVMLIGGGLTDGAMTINLLSYLAVAALSTAMVVIVLAVLRYQIYVTVRILKSRLAGFLIIWLIMMLYIGGTLAIVTFMPLTFAIKVPFAWAVVLVSLATALACWLVLHVHDKNFTPMAFMAIIIGAMTIFRLWWQETKFIPAGVMGAIVVIITAIALVVYGFWMRHAVKSDQE</sequence>
<accession>A0A0R1U3G0</accession>
<keyword evidence="3" id="KW-1185">Reference proteome</keyword>
<feature type="transmembrane region" description="Helical" evidence="1">
    <location>
        <begin position="246"/>
        <end position="269"/>
    </location>
</feature>
<protein>
    <submittedName>
        <fullName evidence="2">Uncharacterized protein</fullName>
    </submittedName>
</protein>
<feature type="transmembrane region" description="Helical" evidence="1">
    <location>
        <begin position="94"/>
        <end position="115"/>
    </location>
</feature>
<dbReference type="RefSeq" id="WP_054651628.1">
    <property type="nucleotide sequence ID" value="NZ_AZFJ01000049.1"/>
</dbReference>
<proteinExistence type="predicted"/>
<dbReference type="OrthoDB" id="1655249at2"/>